<comment type="caution">
    <text evidence="1">The sequence shown here is derived from an EMBL/GenBank/DDBJ whole genome shotgun (WGS) entry which is preliminary data.</text>
</comment>
<evidence type="ECO:0000313" key="1">
    <source>
        <dbReference type="EMBL" id="MBC6490704.1"/>
    </source>
</evidence>
<name>A0ABR7M835_9BACT</name>
<reference evidence="1 2" key="1">
    <citation type="submission" date="2016-07" db="EMBL/GenBank/DDBJ databases">
        <title>Genome analysis of Flavihumibacter stibioxidans YS-17.</title>
        <authorList>
            <person name="Shi K."/>
            <person name="Han Y."/>
            <person name="Wang G."/>
        </authorList>
    </citation>
    <scope>NUCLEOTIDE SEQUENCE [LARGE SCALE GENOMIC DNA]</scope>
    <source>
        <strain evidence="1 2">YS-17</strain>
    </source>
</reference>
<protein>
    <recommendedName>
        <fullName evidence="3">GIY-YIG domain-containing protein</fullName>
    </recommendedName>
</protein>
<evidence type="ECO:0008006" key="3">
    <source>
        <dbReference type="Google" id="ProtNLM"/>
    </source>
</evidence>
<evidence type="ECO:0000313" key="2">
    <source>
        <dbReference type="Proteomes" id="UP000765802"/>
    </source>
</evidence>
<organism evidence="1 2">
    <name type="scientific">Flavihumibacter stibioxidans</name>
    <dbReference type="NCBI Taxonomy" id="1834163"/>
    <lineage>
        <taxon>Bacteria</taxon>
        <taxon>Pseudomonadati</taxon>
        <taxon>Bacteroidota</taxon>
        <taxon>Chitinophagia</taxon>
        <taxon>Chitinophagales</taxon>
        <taxon>Chitinophagaceae</taxon>
        <taxon>Flavihumibacter</taxon>
    </lineage>
</organism>
<gene>
    <name evidence="1" type="ORF">BC349_19730</name>
</gene>
<accession>A0ABR7M835</accession>
<keyword evidence="2" id="KW-1185">Reference proteome</keyword>
<sequence length="183" mass="21630">MEWQGPFSWTGYENLNNLDPIPDTEGIYLWTFRYKNGYLIYCAGITNSTKKRFRQHTLEYQSGNYTVFNVNEAEQGRRVEIWHGWSYARTHREEFNDRKEEILSAVEEQLKSFRVFVAQIPDKRERARFEAAIMNSIYSSTEPWAELADRGMALSKRREDELLIVIKNISDSKIYGLPETLEI</sequence>
<dbReference type="EMBL" id="MBUA01000009">
    <property type="protein sequence ID" value="MBC6490704.1"/>
    <property type="molecule type" value="Genomic_DNA"/>
</dbReference>
<dbReference type="Proteomes" id="UP000765802">
    <property type="component" value="Unassembled WGS sequence"/>
</dbReference>
<proteinExistence type="predicted"/>